<dbReference type="InterPro" id="IPR024705">
    <property type="entry name" value="Ssp411"/>
</dbReference>
<dbReference type="SUPFAM" id="SSF48208">
    <property type="entry name" value="Six-hairpin glycosidases"/>
    <property type="match status" value="1"/>
</dbReference>
<gene>
    <name evidence="1" type="ORF">COB20_06165</name>
</gene>
<evidence type="ECO:0000313" key="2">
    <source>
        <dbReference type="Proteomes" id="UP000218767"/>
    </source>
</evidence>
<reference evidence="2" key="1">
    <citation type="submission" date="2017-08" db="EMBL/GenBank/DDBJ databases">
        <title>A dynamic microbial community with high functional redundancy inhabits the cold, oxic subseafloor aquifer.</title>
        <authorList>
            <person name="Tully B.J."/>
            <person name="Wheat C.G."/>
            <person name="Glazer B.T."/>
            <person name="Huber J.A."/>
        </authorList>
    </citation>
    <scope>NUCLEOTIDE SEQUENCE [LARGE SCALE GENOMIC DNA]</scope>
</reference>
<name>A0A2A4X8F4_9GAMM</name>
<accession>A0A2A4X8F4</accession>
<sequence length="432" mass="46658">RAAERLCTYVLRDLRGPDGGFYSAQDADSVSENGAYAEGAYYTWTPDDLGDASQSSAFLTKLFEVSATGDLDGSSVLNWGDDPGNLADEMGITEAAFYAGLDPLLDELLAARASRPPPAPDEKILMAWNGVMIATLAEAAQVFERPDYLAAAEKAARLVLDQMQSDQGFIRVYFDGKASIPAQLPDYAGFGLALLALHDFSPVTEDRAYWLAQARQQADYIRALFGDPQEGYRMNVNPEGIGTIIPVDDTEISSGNAMALALFSGLAKRLPAPELALDATRLAGALSGLGLDIPEQRAAILQASQELQFGETGPVRFVSGGAVRVEFVSEPGGNMFRLNMSIKEGWHINAHEPLEDYFIPMELLIDEQPVAKAAYPKATVKPLGFNPLPLALYEGDISLTGQAQPGTFATLILQACSDEICLQPEELSFYNW</sequence>
<dbReference type="InterPro" id="IPR008928">
    <property type="entry name" value="6-hairpin_glycosidase_sf"/>
</dbReference>
<comment type="caution">
    <text evidence="1">The sequence shown here is derived from an EMBL/GenBank/DDBJ whole genome shotgun (WGS) entry which is preliminary data.</text>
</comment>
<feature type="non-terminal residue" evidence="1">
    <location>
        <position position="1"/>
    </location>
</feature>
<dbReference type="PANTHER" id="PTHR42899:SF1">
    <property type="entry name" value="SPERMATOGENESIS-ASSOCIATED PROTEIN 20"/>
    <property type="match status" value="1"/>
</dbReference>
<proteinExistence type="predicted"/>
<dbReference type="AlphaFoldDB" id="A0A2A4X8F4"/>
<dbReference type="PANTHER" id="PTHR42899">
    <property type="entry name" value="SPERMATOGENESIS-ASSOCIATED PROTEIN 20"/>
    <property type="match status" value="1"/>
</dbReference>
<dbReference type="GO" id="GO:0005975">
    <property type="term" value="P:carbohydrate metabolic process"/>
    <property type="evidence" value="ECO:0007669"/>
    <property type="project" value="InterPro"/>
</dbReference>
<dbReference type="EMBL" id="NVUL01000027">
    <property type="protein sequence ID" value="PCI78786.1"/>
    <property type="molecule type" value="Genomic_DNA"/>
</dbReference>
<evidence type="ECO:0000313" key="1">
    <source>
        <dbReference type="EMBL" id="PCI78786.1"/>
    </source>
</evidence>
<dbReference type="Proteomes" id="UP000218767">
    <property type="component" value="Unassembled WGS sequence"/>
</dbReference>
<protein>
    <recommendedName>
        <fullName evidence="3">Thiol:disulfide interchange protein DsbD N-terminal domain-containing protein</fullName>
    </recommendedName>
</protein>
<evidence type="ECO:0008006" key="3">
    <source>
        <dbReference type="Google" id="ProtNLM"/>
    </source>
</evidence>
<organism evidence="1 2">
    <name type="scientific">SAR86 cluster bacterium</name>
    <dbReference type="NCBI Taxonomy" id="2030880"/>
    <lineage>
        <taxon>Bacteria</taxon>
        <taxon>Pseudomonadati</taxon>
        <taxon>Pseudomonadota</taxon>
        <taxon>Gammaproteobacteria</taxon>
        <taxon>SAR86 cluster</taxon>
    </lineage>
</organism>